<evidence type="ECO:0000313" key="3">
    <source>
        <dbReference type="RefSeq" id="XP_028334257.1"/>
    </source>
</evidence>
<sequence>MELGAEYRREKLQWGLGAEHLQSPGGVSQVRGEAAASETPACERLPSRRAPAHPCL</sequence>
<dbReference type="GeneID" id="102982676"/>
<reference evidence="3" key="1">
    <citation type="submission" date="2025-08" db="UniProtKB">
        <authorList>
            <consortium name="RefSeq"/>
        </authorList>
    </citation>
    <scope>IDENTIFICATION</scope>
    <source>
        <tissue evidence="3">Muscle</tissue>
    </source>
</reference>
<name>A0A455ADM1_PHYMC</name>
<dbReference type="Proteomes" id="UP000248484">
    <property type="component" value="Chromosome 18"/>
</dbReference>
<proteinExistence type="predicted"/>
<protein>
    <submittedName>
        <fullName evidence="3">Uncharacterized protein isoform X2</fullName>
    </submittedName>
</protein>
<dbReference type="RefSeq" id="XP_028334257.1">
    <property type="nucleotide sequence ID" value="XM_028478456.2"/>
</dbReference>
<evidence type="ECO:0000256" key="1">
    <source>
        <dbReference type="SAM" id="MobiDB-lite"/>
    </source>
</evidence>
<organism evidence="2 3">
    <name type="scientific">Physeter macrocephalus</name>
    <name type="common">Sperm whale</name>
    <name type="synonym">Physeter catodon</name>
    <dbReference type="NCBI Taxonomy" id="9755"/>
    <lineage>
        <taxon>Eukaryota</taxon>
        <taxon>Metazoa</taxon>
        <taxon>Chordata</taxon>
        <taxon>Craniata</taxon>
        <taxon>Vertebrata</taxon>
        <taxon>Euteleostomi</taxon>
        <taxon>Mammalia</taxon>
        <taxon>Eutheria</taxon>
        <taxon>Laurasiatheria</taxon>
        <taxon>Artiodactyla</taxon>
        <taxon>Whippomorpha</taxon>
        <taxon>Cetacea</taxon>
        <taxon>Odontoceti</taxon>
        <taxon>Physeteridae</taxon>
        <taxon>Physeter</taxon>
    </lineage>
</organism>
<feature type="region of interest" description="Disordered" evidence="1">
    <location>
        <begin position="20"/>
        <end position="56"/>
    </location>
</feature>
<dbReference type="AlphaFoldDB" id="A0A455ADM1"/>
<accession>A0A455ADM1</accession>
<evidence type="ECO:0000313" key="2">
    <source>
        <dbReference type="Proteomes" id="UP000248484"/>
    </source>
</evidence>
<gene>
    <name evidence="3" type="primary">LOC102982676</name>
</gene>
<keyword evidence="2" id="KW-1185">Reference proteome</keyword>